<protein>
    <submittedName>
        <fullName evidence="4">Glutamyl peptidase</fullName>
    </submittedName>
</protein>
<dbReference type="GO" id="GO:0004252">
    <property type="term" value="F:serine-type endopeptidase activity"/>
    <property type="evidence" value="ECO:0007669"/>
    <property type="project" value="TreeGrafter"/>
</dbReference>
<feature type="region of interest" description="Disordered" evidence="2">
    <location>
        <begin position="378"/>
        <end position="397"/>
    </location>
</feature>
<dbReference type="InterPro" id="IPR001375">
    <property type="entry name" value="Peptidase_S9_cat"/>
</dbReference>
<feature type="domain" description="Peptidase S9 prolyl oligopeptidase catalytic" evidence="3">
    <location>
        <begin position="593"/>
        <end position="753"/>
    </location>
</feature>
<dbReference type="PANTHER" id="PTHR42776:SF28">
    <property type="entry name" value="GLUTAMYL ENDOPEPTIDASE, CHLOROPLASTIC-RELATED"/>
    <property type="match status" value="1"/>
</dbReference>
<evidence type="ECO:0000256" key="2">
    <source>
        <dbReference type="SAM" id="MobiDB-lite"/>
    </source>
</evidence>
<keyword evidence="1" id="KW-0378">Hydrolase</keyword>
<name>A0A075FQY7_9ARCH</name>
<evidence type="ECO:0000256" key="1">
    <source>
        <dbReference type="ARBA" id="ARBA00022801"/>
    </source>
</evidence>
<proteinExistence type="predicted"/>
<reference evidence="4" key="1">
    <citation type="journal article" date="2014" name="Genome Biol. Evol.">
        <title>Pangenome evidence for extensive interdomain horizontal transfer affecting lineage core and shell genes in uncultured planktonic thaumarchaeota and euryarchaeota.</title>
        <authorList>
            <person name="Deschamps P."/>
            <person name="Zivanovic Y."/>
            <person name="Moreira D."/>
            <person name="Rodriguez-Valera F."/>
            <person name="Lopez-Garcia P."/>
        </authorList>
    </citation>
    <scope>NUCLEOTIDE SEQUENCE</scope>
</reference>
<evidence type="ECO:0000259" key="3">
    <source>
        <dbReference type="Pfam" id="PF00326"/>
    </source>
</evidence>
<dbReference type="SUPFAM" id="SSF53474">
    <property type="entry name" value="alpha/beta-Hydrolases"/>
    <property type="match status" value="1"/>
</dbReference>
<evidence type="ECO:0000313" key="4">
    <source>
        <dbReference type="EMBL" id="AIE93704.1"/>
    </source>
</evidence>
<sequence>MGPTRDIVAVIEQGAVPRIAWLARPMHRLAGFRIDPRNSGPWRSPNIQSIALMGLADVSGSLNSSEKTVLAPRGTRLGWPQFSPDGHYLSYAVVRDTGIELWVVDVSTGQPRPLTSASLNATWGNPCEWLSDSSGVLCRFRMSARGAPPDPPLAPTRPNIQESAGTESPLRTYQDLLTNPHDEDLFEYHFTSQIATVTLATGSRTAIGSPGLYARVTGAPDSRHILIERLVPPWSWSVPANRFARSVEVWTREAETVELVSLPLAETTPIGGVATGPRNHVWNPAEPATVVWSEAQDDGDPNQNVAHRDILYSLSAPFLQTPNELARAEYRFTNIAWTTDGTALITERDRNTRRVRTSLLYPTGSELRQLFDRSAEDRYSAPGNPLHRPGGGVTSRSIVQDDSNVYLTGMGASADGDRPFIDQLNIRTLETNRLFQTDPGTFETVITILSSDGNVLLTRRESPTEPPNYFVRNIADGTIQPLTNYGDPAPVFRQVEKRIVSYQRADGLTLSATLYLPPGYTDGTTVPVLMWAYPREFTTRLGASQVEGSPYRFTTPRGASHLFLLTQGYAILDGPAMPILGDGETANDSYVEQLVQNAQAAVEAMVDMGVADPDRIAVGGHSYGAFMAANLLAHSDLFRAGIARSGAYNRTLTPFGFQNERRTFWEAPTVYAAMSPFFHANRITEPLLLTHGEVDNNSGTFPVQSERLYYALRGHGAPVRYVTLPYESHGYVARESVLHIVEEMLQWCNKHLGVKGSE</sequence>
<dbReference type="Pfam" id="PF00326">
    <property type="entry name" value="Peptidase_S9"/>
    <property type="match status" value="1"/>
</dbReference>
<dbReference type="Gene3D" id="3.40.50.1820">
    <property type="entry name" value="alpha/beta hydrolase"/>
    <property type="match status" value="1"/>
</dbReference>
<feature type="region of interest" description="Disordered" evidence="2">
    <location>
        <begin position="147"/>
        <end position="167"/>
    </location>
</feature>
<dbReference type="PANTHER" id="PTHR42776">
    <property type="entry name" value="SERINE PEPTIDASE S9 FAMILY MEMBER"/>
    <property type="match status" value="1"/>
</dbReference>
<dbReference type="Gene3D" id="2.120.10.30">
    <property type="entry name" value="TolB, C-terminal domain"/>
    <property type="match status" value="1"/>
</dbReference>
<dbReference type="SUPFAM" id="SSF82171">
    <property type="entry name" value="DPP6 N-terminal domain-like"/>
    <property type="match status" value="1"/>
</dbReference>
<dbReference type="EMBL" id="KF900402">
    <property type="protein sequence ID" value="AIE93704.1"/>
    <property type="molecule type" value="Genomic_DNA"/>
</dbReference>
<dbReference type="AlphaFoldDB" id="A0A075FQY7"/>
<organism evidence="4">
    <name type="scientific">uncultured marine thaumarchaeote AD1000_39_D08</name>
    <dbReference type="NCBI Taxonomy" id="1455913"/>
    <lineage>
        <taxon>Archaea</taxon>
        <taxon>Nitrososphaerota</taxon>
        <taxon>environmental samples</taxon>
    </lineage>
</organism>
<accession>A0A075FQY7</accession>
<dbReference type="InterPro" id="IPR011042">
    <property type="entry name" value="6-blade_b-propeller_TolB-like"/>
</dbReference>
<dbReference type="InterPro" id="IPR029058">
    <property type="entry name" value="AB_hydrolase_fold"/>
</dbReference>
<dbReference type="GO" id="GO:0006508">
    <property type="term" value="P:proteolysis"/>
    <property type="evidence" value="ECO:0007669"/>
    <property type="project" value="InterPro"/>
</dbReference>